<evidence type="ECO:0000313" key="1">
    <source>
        <dbReference type="Proteomes" id="UP000095286"/>
    </source>
</evidence>
<protein>
    <submittedName>
        <fullName evidence="2">SH2 domain-containing protein</fullName>
    </submittedName>
</protein>
<proteinExistence type="predicted"/>
<organism evidence="1 2">
    <name type="scientific">Rhabditophanes sp. KR3021</name>
    <dbReference type="NCBI Taxonomy" id="114890"/>
    <lineage>
        <taxon>Eukaryota</taxon>
        <taxon>Metazoa</taxon>
        <taxon>Ecdysozoa</taxon>
        <taxon>Nematoda</taxon>
        <taxon>Chromadorea</taxon>
        <taxon>Rhabditida</taxon>
        <taxon>Tylenchina</taxon>
        <taxon>Panagrolaimomorpha</taxon>
        <taxon>Strongyloidoidea</taxon>
        <taxon>Alloionematidae</taxon>
        <taxon>Rhabditophanes</taxon>
    </lineage>
</organism>
<name>A0AC35TWR1_9BILA</name>
<dbReference type="WBParaSite" id="RSKR_0000476350.1">
    <property type="protein sequence ID" value="RSKR_0000476350.1"/>
    <property type="gene ID" value="RSKR_0000476350"/>
</dbReference>
<evidence type="ECO:0000313" key="2">
    <source>
        <dbReference type="WBParaSite" id="RSKR_0000476350.1"/>
    </source>
</evidence>
<reference evidence="2" key="1">
    <citation type="submission" date="2016-11" db="UniProtKB">
        <authorList>
            <consortium name="WormBaseParasite"/>
        </authorList>
    </citation>
    <scope>IDENTIFICATION</scope>
    <source>
        <strain evidence="2">KR3021</strain>
    </source>
</reference>
<dbReference type="Proteomes" id="UP000095286">
    <property type="component" value="Unplaced"/>
</dbReference>
<sequence>MILSKIRRSFRAYFGKKKNATVEGEVCDYGKIKLDKKICQRINSFDGDHDVYKTFDVVLFAYNVQNKLGIDRPQYLEIHQLYMSQPWYLGNITRKQAIIMLSGTENGTFIVRNNIIKKRFILSVSFSLRIQHIEIKSQGNKYYIKRELAFLNLIDLVNYFSTKSFLDAECFNYDTRLSKTFLPTKLCIVLEDFNPAQFYHPLFEVNQFLKLREGEIVQLVDLIEDADNLWLGKMNGKIGFFPKQYVEFETTLILSNEYI</sequence>
<accession>A0AC35TWR1</accession>